<reference evidence="1" key="1">
    <citation type="journal article" date="2019" name="bioRxiv">
        <title>The Genome of the Zebra Mussel, Dreissena polymorpha: A Resource for Invasive Species Research.</title>
        <authorList>
            <person name="McCartney M.A."/>
            <person name="Auch B."/>
            <person name="Kono T."/>
            <person name="Mallez S."/>
            <person name="Zhang Y."/>
            <person name="Obille A."/>
            <person name="Becker A."/>
            <person name="Abrahante J.E."/>
            <person name="Garbe J."/>
            <person name="Badalamenti J.P."/>
            <person name="Herman A."/>
            <person name="Mangelson H."/>
            <person name="Liachko I."/>
            <person name="Sullivan S."/>
            <person name="Sone E.D."/>
            <person name="Koren S."/>
            <person name="Silverstein K.A.T."/>
            <person name="Beckman K.B."/>
            <person name="Gohl D.M."/>
        </authorList>
    </citation>
    <scope>NUCLEOTIDE SEQUENCE</scope>
    <source>
        <strain evidence="1">Duluth1</strain>
        <tissue evidence="1">Whole animal</tissue>
    </source>
</reference>
<reference evidence="1" key="2">
    <citation type="submission" date="2020-11" db="EMBL/GenBank/DDBJ databases">
        <authorList>
            <person name="McCartney M.A."/>
            <person name="Auch B."/>
            <person name="Kono T."/>
            <person name="Mallez S."/>
            <person name="Becker A."/>
            <person name="Gohl D.M."/>
            <person name="Silverstein K.A.T."/>
            <person name="Koren S."/>
            <person name="Bechman K.B."/>
            <person name="Herman A."/>
            <person name="Abrahante J.E."/>
            <person name="Garbe J."/>
        </authorList>
    </citation>
    <scope>NUCLEOTIDE SEQUENCE</scope>
    <source>
        <strain evidence="1">Duluth1</strain>
        <tissue evidence="1">Whole animal</tissue>
    </source>
</reference>
<accession>A0A9D4E535</accession>
<evidence type="ECO:0000313" key="2">
    <source>
        <dbReference type="Proteomes" id="UP000828390"/>
    </source>
</evidence>
<keyword evidence="2" id="KW-1185">Reference proteome</keyword>
<comment type="caution">
    <text evidence="1">The sequence shown here is derived from an EMBL/GenBank/DDBJ whole genome shotgun (WGS) entry which is preliminary data.</text>
</comment>
<proteinExistence type="predicted"/>
<gene>
    <name evidence="1" type="ORF">DPMN_173941</name>
</gene>
<organism evidence="1 2">
    <name type="scientific">Dreissena polymorpha</name>
    <name type="common">Zebra mussel</name>
    <name type="synonym">Mytilus polymorpha</name>
    <dbReference type="NCBI Taxonomy" id="45954"/>
    <lineage>
        <taxon>Eukaryota</taxon>
        <taxon>Metazoa</taxon>
        <taxon>Spiralia</taxon>
        <taxon>Lophotrochozoa</taxon>
        <taxon>Mollusca</taxon>
        <taxon>Bivalvia</taxon>
        <taxon>Autobranchia</taxon>
        <taxon>Heteroconchia</taxon>
        <taxon>Euheterodonta</taxon>
        <taxon>Imparidentia</taxon>
        <taxon>Neoheterodontei</taxon>
        <taxon>Myida</taxon>
        <taxon>Dreissenoidea</taxon>
        <taxon>Dreissenidae</taxon>
        <taxon>Dreissena</taxon>
    </lineage>
</organism>
<name>A0A9D4E535_DREPO</name>
<dbReference type="AlphaFoldDB" id="A0A9D4E535"/>
<sequence length="77" mass="8629">MGENRLTAFTVLYIHRGRCIGHCKSDQHVNVWAGVYYIKGLRRCKKLFPGKKTTVPVPVRARQGLSSVPGVRCCASR</sequence>
<dbReference type="Proteomes" id="UP000828390">
    <property type="component" value="Unassembled WGS sequence"/>
</dbReference>
<protein>
    <submittedName>
        <fullName evidence="1">Uncharacterized protein</fullName>
    </submittedName>
</protein>
<evidence type="ECO:0000313" key="1">
    <source>
        <dbReference type="EMBL" id="KAH3772600.1"/>
    </source>
</evidence>
<dbReference type="EMBL" id="JAIWYP010000009">
    <property type="protein sequence ID" value="KAH3772600.1"/>
    <property type="molecule type" value="Genomic_DNA"/>
</dbReference>